<proteinExistence type="inferred from homology"/>
<keyword evidence="5 9" id="KW-0812">Transmembrane</keyword>
<dbReference type="GO" id="GO:0005886">
    <property type="term" value="C:plasma membrane"/>
    <property type="evidence" value="ECO:0007669"/>
    <property type="project" value="UniProtKB-SubCell"/>
</dbReference>
<evidence type="ECO:0000256" key="2">
    <source>
        <dbReference type="ARBA" id="ARBA00005540"/>
    </source>
</evidence>
<sequence>MEETGLSMSMPTHSVDSHDSVNSSQSVNSPQSVNSQHSVDPHSTKGSSEGRWSTRRIAIYALFVALAIVASFIELPIFPAAPYLKYDPSGIVSLIAGFAFGPMAAVLVSILSSIPHMFANPLGSIMAIVVALGLSVPASLLYRRFHSRIGALYGILLGSACALIIAILGNLVVTPLYANISVSQVIAMILPILLPFNLLKLAIHGVVTFIIYKPISMLVKR</sequence>
<dbReference type="AlphaFoldDB" id="A0AB39U4P7"/>
<dbReference type="EMBL" id="CP129674">
    <property type="protein sequence ID" value="XDS43946.1"/>
    <property type="molecule type" value="Genomic_DNA"/>
</dbReference>
<evidence type="ECO:0000256" key="7">
    <source>
        <dbReference type="ARBA" id="ARBA00023136"/>
    </source>
</evidence>
<dbReference type="PANTHER" id="PTHR38438:SF1">
    <property type="entry name" value="RIBOFLAVIN TRANSPORTER RIBU"/>
    <property type="match status" value="1"/>
</dbReference>
<keyword evidence="4" id="KW-1003">Cell membrane</keyword>
<protein>
    <submittedName>
        <fullName evidence="10">ECF transporter S component</fullName>
    </submittedName>
</protein>
<feature type="transmembrane region" description="Helical" evidence="9">
    <location>
        <begin position="185"/>
        <end position="212"/>
    </location>
</feature>
<evidence type="ECO:0000256" key="8">
    <source>
        <dbReference type="SAM" id="MobiDB-lite"/>
    </source>
</evidence>
<comment type="subcellular location">
    <subcellularLocation>
        <location evidence="1">Cell membrane</location>
        <topology evidence="1">Multi-pass membrane protein</topology>
    </subcellularLocation>
</comment>
<evidence type="ECO:0000256" key="9">
    <source>
        <dbReference type="SAM" id="Phobius"/>
    </source>
</evidence>
<dbReference type="GO" id="GO:0032217">
    <property type="term" value="F:riboflavin transmembrane transporter activity"/>
    <property type="evidence" value="ECO:0007669"/>
    <property type="project" value="InterPro"/>
</dbReference>
<evidence type="ECO:0000256" key="5">
    <source>
        <dbReference type="ARBA" id="ARBA00022692"/>
    </source>
</evidence>
<feature type="compositionally biased region" description="Low complexity" evidence="8">
    <location>
        <begin position="20"/>
        <end position="38"/>
    </location>
</feature>
<dbReference type="PANTHER" id="PTHR38438">
    <property type="entry name" value="RIBOFLAVIN TRANSPORTER RIBU"/>
    <property type="match status" value="1"/>
</dbReference>
<evidence type="ECO:0000256" key="4">
    <source>
        <dbReference type="ARBA" id="ARBA00022475"/>
    </source>
</evidence>
<dbReference type="Gene3D" id="1.10.1760.20">
    <property type="match status" value="1"/>
</dbReference>
<evidence type="ECO:0000256" key="3">
    <source>
        <dbReference type="ARBA" id="ARBA00022448"/>
    </source>
</evidence>
<organism evidence="10">
    <name type="scientific">Bifidobacterium aquikefiricola</name>
    <dbReference type="NCBI Taxonomy" id="3059038"/>
    <lineage>
        <taxon>Bacteria</taxon>
        <taxon>Bacillati</taxon>
        <taxon>Actinomycetota</taxon>
        <taxon>Actinomycetes</taxon>
        <taxon>Bifidobacteriales</taxon>
        <taxon>Bifidobacteriaceae</taxon>
        <taxon>Bifidobacterium</taxon>
    </lineage>
</organism>
<dbReference type="Pfam" id="PF12822">
    <property type="entry name" value="ECF_trnsprt"/>
    <property type="match status" value="1"/>
</dbReference>
<name>A0AB39U4P7_9BIFI</name>
<keyword evidence="3" id="KW-0813">Transport</keyword>
<feature type="region of interest" description="Disordered" evidence="8">
    <location>
        <begin position="1"/>
        <end position="49"/>
    </location>
</feature>
<feature type="transmembrane region" description="Helical" evidence="9">
    <location>
        <begin position="90"/>
        <end position="110"/>
    </location>
</feature>
<dbReference type="InterPro" id="IPR025720">
    <property type="entry name" value="RibU"/>
</dbReference>
<evidence type="ECO:0000313" key="10">
    <source>
        <dbReference type="EMBL" id="XDS43946.1"/>
    </source>
</evidence>
<evidence type="ECO:0000256" key="6">
    <source>
        <dbReference type="ARBA" id="ARBA00022989"/>
    </source>
</evidence>
<accession>A0AB39U4P7</accession>
<keyword evidence="7 9" id="KW-0472">Membrane</keyword>
<reference evidence="10" key="1">
    <citation type="submission" date="2023-07" db="EMBL/GenBank/DDBJ databases">
        <title>Bifidobacterium aquikefiriaerophilum sp. nov. and Bifidobacterium eccum sp. nov., isolated from water kefir.</title>
        <authorList>
            <person name="Breselge S."/>
            <person name="Bellassi P."/>
            <person name="Barcenilla C."/>
            <person name="Alvarez-Ordonez A."/>
            <person name="Morelli L."/>
            <person name="Cotter P.D."/>
        </authorList>
    </citation>
    <scope>NUCLEOTIDE SEQUENCE</scope>
    <source>
        <strain evidence="10">WK041_4_12</strain>
    </source>
</reference>
<comment type="similarity">
    <text evidence="2">Belongs to the prokaryotic riboflavin transporter (P-RFT) (TC 2.A.87) family.</text>
</comment>
<dbReference type="KEGG" id="baqk:QN215_06615"/>
<evidence type="ECO:0000256" key="1">
    <source>
        <dbReference type="ARBA" id="ARBA00004651"/>
    </source>
</evidence>
<feature type="compositionally biased region" description="Polar residues" evidence="8">
    <location>
        <begin position="1"/>
        <end position="12"/>
    </location>
</feature>
<feature type="transmembrane region" description="Helical" evidence="9">
    <location>
        <begin position="149"/>
        <end position="173"/>
    </location>
</feature>
<gene>
    <name evidence="10" type="ORF">QN215_06615</name>
</gene>
<feature type="transmembrane region" description="Helical" evidence="9">
    <location>
        <begin position="57"/>
        <end position="78"/>
    </location>
</feature>
<keyword evidence="6 9" id="KW-1133">Transmembrane helix</keyword>
<dbReference type="InterPro" id="IPR024529">
    <property type="entry name" value="ECF_trnsprt_substrate-spec"/>
</dbReference>
<feature type="transmembrane region" description="Helical" evidence="9">
    <location>
        <begin position="122"/>
        <end position="142"/>
    </location>
</feature>